<dbReference type="InterPro" id="IPR043530">
    <property type="entry name" value="CD74_antigen"/>
</dbReference>
<dbReference type="GO" id="GO:0035718">
    <property type="term" value="F:macrophage migration inhibitory factor binding"/>
    <property type="evidence" value="ECO:0007669"/>
    <property type="project" value="InterPro"/>
</dbReference>
<dbReference type="GO" id="GO:0005604">
    <property type="term" value="C:basement membrane"/>
    <property type="evidence" value="ECO:0007669"/>
    <property type="project" value="TreeGrafter"/>
</dbReference>
<dbReference type="Pfam" id="PF09307">
    <property type="entry name" value="MHC2-interact"/>
    <property type="match status" value="1"/>
</dbReference>
<evidence type="ECO:0000256" key="4">
    <source>
        <dbReference type="ARBA" id="ARBA00023157"/>
    </source>
</evidence>
<evidence type="ECO:0000256" key="5">
    <source>
        <dbReference type="PIRSR" id="PIRSR001992-1"/>
    </source>
</evidence>
<dbReference type="Proteomes" id="UP001059041">
    <property type="component" value="Unassembled WGS sequence"/>
</dbReference>
<dbReference type="AlphaFoldDB" id="A0A9W7W7G1"/>
<feature type="disulfide bond" evidence="5">
    <location>
        <begin position="171"/>
        <end position="188"/>
    </location>
</feature>
<keyword evidence="11" id="KW-1185">Reference proteome</keyword>
<keyword evidence="8" id="KW-0812">Transmembrane</keyword>
<evidence type="ECO:0000313" key="11">
    <source>
        <dbReference type="Proteomes" id="UP001059041"/>
    </source>
</evidence>
<evidence type="ECO:0000256" key="8">
    <source>
        <dbReference type="SAM" id="Phobius"/>
    </source>
</evidence>
<keyword evidence="2" id="KW-0964">Secreted</keyword>
<keyword evidence="4 5" id="KW-1015">Disulfide bond</keyword>
<dbReference type="InterPro" id="IPR000716">
    <property type="entry name" value="Thyroglobulin_1"/>
</dbReference>
<dbReference type="PROSITE" id="PS51162">
    <property type="entry name" value="THYROGLOBULIN_1_2"/>
    <property type="match status" value="1"/>
</dbReference>
<feature type="compositionally biased region" description="Polar residues" evidence="7">
    <location>
        <begin position="15"/>
        <end position="27"/>
    </location>
</feature>
<feature type="disulfide bond" evidence="5">
    <location>
        <begin position="208"/>
        <end position="227"/>
    </location>
</feature>
<evidence type="ECO:0000256" key="2">
    <source>
        <dbReference type="ARBA" id="ARBA00022525"/>
    </source>
</evidence>
<dbReference type="SUPFAM" id="SSF57610">
    <property type="entry name" value="Thyroglobulin type-1 domain"/>
    <property type="match status" value="1"/>
</dbReference>
<dbReference type="PIRSF" id="PIRSF001992">
    <property type="entry name" value="CD74_antigen"/>
    <property type="match status" value="1"/>
</dbReference>
<feature type="region of interest" description="Disordered" evidence="7">
    <location>
        <begin position="1"/>
        <end position="27"/>
    </location>
</feature>
<dbReference type="EMBL" id="JAFHDT010000455">
    <property type="protein sequence ID" value="KAI7789482.1"/>
    <property type="molecule type" value="Genomic_DNA"/>
</dbReference>
<dbReference type="InterPro" id="IPR036857">
    <property type="entry name" value="Thyroglobulin_1_sf"/>
</dbReference>
<dbReference type="PANTHER" id="PTHR12352">
    <property type="entry name" value="SECRETED MODULAR CALCIUM-BINDING PROTEIN"/>
    <property type="match status" value="1"/>
</dbReference>
<feature type="non-terminal residue" evidence="10">
    <location>
        <position position="229"/>
    </location>
</feature>
<feature type="disulfide bond" evidence="5 6">
    <location>
        <begin position="199"/>
        <end position="206"/>
    </location>
</feature>
<sequence>MADQHNEALLERVPSQETVHSTSRSSNGKALKVAGLTVLACLLLAGQALTAYFVWGQKQHISTLTEGQEQLKNELTRKTSAGAPKVMRLPMNSMPLLKDFSDETTEQKQARVPLTKLRPSFLNQREGSGVFDEASRLMPKQMHLPMKSMELEPDTDVKSTPAEAVELESRCQLESMKQVRPGFYQPQCDEQGNFLPMQCWHSTGYCWCVDKDGSEIKGTRIRGRPTCGT</sequence>
<dbReference type="InterPro" id="IPR015386">
    <property type="entry name" value="MHC_II-assoc_invar/CLIP_MHC-bd"/>
</dbReference>
<dbReference type="SMART" id="SM00211">
    <property type="entry name" value="TY"/>
    <property type="match status" value="1"/>
</dbReference>
<protein>
    <submittedName>
        <fullName evidence="10">Invariant chain chain protein</fullName>
    </submittedName>
</protein>
<dbReference type="InterPro" id="IPR051950">
    <property type="entry name" value="Dev_reg/Prot_inhib"/>
</dbReference>
<accession>A0A9W7W7G1</accession>
<evidence type="ECO:0000259" key="9">
    <source>
        <dbReference type="PROSITE" id="PS51162"/>
    </source>
</evidence>
<evidence type="ECO:0000256" key="3">
    <source>
        <dbReference type="ARBA" id="ARBA00022737"/>
    </source>
</evidence>
<feature type="compositionally biased region" description="Basic and acidic residues" evidence="7">
    <location>
        <begin position="1"/>
        <end position="10"/>
    </location>
</feature>
<reference evidence="10" key="1">
    <citation type="submission" date="2021-02" db="EMBL/GenBank/DDBJ databases">
        <title>Comparative genomics reveals that relaxation of natural selection precedes convergent phenotypic evolution of cavefish.</title>
        <authorList>
            <person name="Peng Z."/>
        </authorList>
    </citation>
    <scope>NUCLEOTIDE SEQUENCE</scope>
    <source>
        <tissue evidence="10">Muscle</tissue>
    </source>
</reference>
<proteinExistence type="predicted"/>
<dbReference type="GO" id="GO:0042289">
    <property type="term" value="F:MHC class II protein binding"/>
    <property type="evidence" value="ECO:0007669"/>
    <property type="project" value="InterPro"/>
</dbReference>
<comment type="subcellular location">
    <subcellularLocation>
        <location evidence="1">Secreted</location>
    </subcellularLocation>
</comment>
<dbReference type="CDD" id="cd00191">
    <property type="entry name" value="TY"/>
    <property type="match status" value="1"/>
</dbReference>
<evidence type="ECO:0000256" key="7">
    <source>
        <dbReference type="SAM" id="MobiDB-lite"/>
    </source>
</evidence>
<keyword evidence="3" id="KW-0677">Repeat</keyword>
<dbReference type="GO" id="GO:0016020">
    <property type="term" value="C:membrane"/>
    <property type="evidence" value="ECO:0007669"/>
    <property type="project" value="InterPro"/>
</dbReference>
<gene>
    <name evidence="10" type="ORF">IRJ41_000982</name>
</gene>
<dbReference type="PANTHER" id="PTHR12352:SF3">
    <property type="entry name" value="NIDOGEN-2"/>
    <property type="match status" value="1"/>
</dbReference>
<feature type="domain" description="Thyroglobulin type-1" evidence="9">
    <location>
        <begin position="168"/>
        <end position="227"/>
    </location>
</feature>
<keyword evidence="8" id="KW-1133">Transmembrane helix</keyword>
<feature type="transmembrane region" description="Helical" evidence="8">
    <location>
        <begin position="33"/>
        <end position="55"/>
    </location>
</feature>
<organism evidence="10 11">
    <name type="scientific">Triplophysa rosa</name>
    <name type="common">Cave loach</name>
    <dbReference type="NCBI Taxonomy" id="992332"/>
    <lineage>
        <taxon>Eukaryota</taxon>
        <taxon>Metazoa</taxon>
        <taxon>Chordata</taxon>
        <taxon>Craniata</taxon>
        <taxon>Vertebrata</taxon>
        <taxon>Euteleostomi</taxon>
        <taxon>Actinopterygii</taxon>
        <taxon>Neopterygii</taxon>
        <taxon>Teleostei</taxon>
        <taxon>Ostariophysi</taxon>
        <taxon>Cypriniformes</taxon>
        <taxon>Nemacheilidae</taxon>
        <taxon>Triplophysa</taxon>
    </lineage>
</organism>
<dbReference type="PROSITE" id="PS00484">
    <property type="entry name" value="THYROGLOBULIN_1_1"/>
    <property type="match status" value="1"/>
</dbReference>
<evidence type="ECO:0000256" key="1">
    <source>
        <dbReference type="ARBA" id="ARBA00004613"/>
    </source>
</evidence>
<comment type="caution">
    <text evidence="6">Lacks conserved residue(s) required for the propagation of feature annotation.</text>
</comment>
<dbReference type="GO" id="GO:0005615">
    <property type="term" value="C:extracellular space"/>
    <property type="evidence" value="ECO:0007669"/>
    <property type="project" value="TreeGrafter"/>
</dbReference>
<name>A0A9W7W7G1_TRIRA</name>
<dbReference type="GO" id="GO:0006955">
    <property type="term" value="P:immune response"/>
    <property type="evidence" value="ECO:0007669"/>
    <property type="project" value="InterPro"/>
</dbReference>
<dbReference type="GO" id="GO:0019882">
    <property type="term" value="P:antigen processing and presentation"/>
    <property type="evidence" value="ECO:0007669"/>
    <property type="project" value="InterPro"/>
</dbReference>
<dbReference type="Pfam" id="PF00086">
    <property type="entry name" value="Thyroglobulin_1"/>
    <property type="match status" value="1"/>
</dbReference>
<dbReference type="GO" id="GO:0007160">
    <property type="term" value="P:cell-matrix adhesion"/>
    <property type="evidence" value="ECO:0007669"/>
    <property type="project" value="TreeGrafter"/>
</dbReference>
<evidence type="ECO:0000256" key="6">
    <source>
        <dbReference type="PROSITE-ProRule" id="PRU00500"/>
    </source>
</evidence>
<evidence type="ECO:0000313" key="10">
    <source>
        <dbReference type="EMBL" id="KAI7789482.1"/>
    </source>
</evidence>
<dbReference type="Gene3D" id="4.10.800.10">
    <property type="entry name" value="Thyroglobulin type-1"/>
    <property type="match status" value="1"/>
</dbReference>
<keyword evidence="8" id="KW-0472">Membrane</keyword>
<dbReference type="GO" id="GO:0006886">
    <property type="term" value="P:intracellular protein transport"/>
    <property type="evidence" value="ECO:0007669"/>
    <property type="project" value="InterPro"/>
</dbReference>
<comment type="caution">
    <text evidence="10">The sequence shown here is derived from an EMBL/GenBank/DDBJ whole genome shotgun (WGS) entry which is preliminary data.</text>
</comment>